<dbReference type="InterPro" id="IPR003615">
    <property type="entry name" value="HNH_nuc"/>
</dbReference>
<feature type="compositionally biased region" description="Basic and acidic residues" evidence="1">
    <location>
        <begin position="147"/>
        <end position="156"/>
    </location>
</feature>
<dbReference type="SMART" id="SM00507">
    <property type="entry name" value="HNHc"/>
    <property type="match status" value="1"/>
</dbReference>
<evidence type="ECO:0000256" key="1">
    <source>
        <dbReference type="SAM" id="MobiDB-lite"/>
    </source>
</evidence>
<organism evidence="3 4">
    <name type="scientific">Tessaracoccus bendigoensis DSM 12906</name>
    <dbReference type="NCBI Taxonomy" id="1123357"/>
    <lineage>
        <taxon>Bacteria</taxon>
        <taxon>Bacillati</taxon>
        <taxon>Actinomycetota</taxon>
        <taxon>Actinomycetes</taxon>
        <taxon>Propionibacteriales</taxon>
        <taxon>Propionibacteriaceae</taxon>
        <taxon>Tessaracoccus</taxon>
    </lineage>
</organism>
<feature type="domain" description="HNH nuclease" evidence="2">
    <location>
        <begin position="292"/>
        <end position="343"/>
    </location>
</feature>
<dbReference type="AlphaFoldDB" id="A0A1M6I7N2"/>
<keyword evidence="3" id="KW-0255">Endonuclease</keyword>
<dbReference type="RefSeq" id="WP_073188148.1">
    <property type="nucleotide sequence ID" value="NZ_FQZG01000038.1"/>
</dbReference>
<dbReference type="Pfam" id="PF01844">
    <property type="entry name" value="HNH"/>
    <property type="match status" value="1"/>
</dbReference>
<accession>A0A1M6I7N2</accession>
<proteinExistence type="predicted"/>
<dbReference type="GO" id="GO:0003676">
    <property type="term" value="F:nucleic acid binding"/>
    <property type="evidence" value="ECO:0007669"/>
    <property type="project" value="InterPro"/>
</dbReference>
<keyword evidence="4" id="KW-1185">Reference proteome</keyword>
<reference evidence="3 4" key="1">
    <citation type="submission" date="2016-11" db="EMBL/GenBank/DDBJ databases">
        <authorList>
            <person name="Jaros S."/>
            <person name="Januszkiewicz K."/>
            <person name="Wedrychowicz H."/>
        </authorList>
    </citation>
    <scope>NUCLEOTIDE SEQUENCE [LARGE SCALE GENOMIC DNA]</scope>
    <source>
        <strain evidence="3 4">DSM 12906</strain>
    </source>
</reference>
<sequence>MRLSEVPKIAQWEVASDRAGVLAGQLAQLNKDLVDLVAEILETDAWNGEGFRSPEHWLMVLCAVSPSRARDLVAVARRRGQFPLLEEKMAAGTVSFDQMTVVARHVPVSHADSVALFVEAATVPQLRRALSKRVYEGPVPDPGSESDTDRSAEEHPVAPLADQCSSLHMGVVDGRFRLTFEADPLEGALVEQAVREAKDALFNTGNTDATLADGLVEVASRSLGAVESGSRRDHYKVFIHLEADGTGWINKKGALPQHLLRRFTCDGKLRPVWLKKGSPVSVGRAMRIVPDRTRRLVEDRDGGCRFPGCPVTMFLENHHLQHWRDGGATDIDSVVSLCPKHHSQHHQGLFGIDGNPSRPDGLVFRSRYGWVYRPRIPDPVPPPDHRPPDPQPMRGWVMGYSIDFPPDLPEVRPAV</sequence>
<dbReference type="EMBL" id="FQZG01000038">
    <property type="protein sequence ID" value="SHJ30408.1"/>
    <property type="molecule type" value="Genomic_DNA"/>
</dbReference>
<dbReference type="CDD" id="cd00085">
    <property type="entry name" value="HNHc"/>
    <property type="match status" value="1"/>
</dbReference>
<protein>
    <submittedName>
        <fullName evidence="3">HNH endonuclease</fullName>
    </submittedName>
</protein>
<gene>
    <name evidence="3" type="ORF">SAMN02745244_02187</name>
</gene>
<dbReference type="GO" id="GO:0008270">
    <property type="term" value="F:zinc ion binding"/>
    <property type="evidence" value="ECO:0007669"/>
    <property type="project" value="InterPro"/>
</dbReference>
<keyword evidence="3" id="KW-0540">Nuclease</keyword>
<dbReference type="InterPro" id="IPR002711">
    <property type="entry name" value="HNH"/>
</dbReference>
<dbReference type="GO" id="GO:0004519">
    <property type="term" value="F:endonuclease activity"/>
    <property type="evidence" value="ECO:0007669"/>
    <property type="project" value="UniProtKB-KW"/>
</dbReference>
<dbReference type="Proteomes" id="UP000184512">
    <property type="component" value="Unassembled WGS sequence"/>
</dbReference>
<evidence type="ECO:0000313" key="3">
    <source>
        <dbReference type="EMBL" id="SHJ30408.1"/>
    </source>
</evidence>
<dbReference type="OrthoDB" id="3725562at2"/>
<evidence type="ECO:0000259" key="2">
    <source>
        <dbReference type="SMART" id="SM00507"/>
    </source>
</evidence>
<evidence type="ECO:0000313" key="4">
    <source>
        <dbReference type="Proteomes" id="UP000184512"/>
    </source>
</evidence>
<feature type="region of interest" description="Disordered" evidence="1">
    <location>
        <begin position="134"/>
        <end position="159"/>
    </location>
</feature>
<dbReference type="STRING" id="1123357.SAMN02745244_02187"/>
<keyword evidence="3" id="KW-0378">Hydrolase</keyword>
<name>A0A1M6I7N2_9ACTN</name>